<evidence type="ECO:0000256" key="17">
    <source>
        <dbReference type="ARBA" id="ARBA00037898"/>
    </source>
</evidence>
<dbReference type="Pfam" id="PF00310">
    <property type="entry name" value="GATase_2"/>
    <property type="match status" value="1"/>
</dbReference>
<dbReference type="GO" id="GO:0006537">
    <property type="term" value="P:glutamate biosynthetic process"/>
    <property type="evidence" value="ECO:0007669"/>
    <property type="project" value="UniProtKB-KW"/>
</dbReference>
<dbReference type="SUPFAM" id="SSF69336">
    <property type="entry name" value="Alpha subunit of glutamate synthase, C-terminal domain"/>
    <property type="match status" value="1"/>
</dbReference>
<proteinExistence type="inferred from homology"/>
<dbReference type="Pfam" id="PF01493">
    <property type="entry name" value="GXGXG"/>
    <property type="match status" value="1"/>
</dbReference>
<evidence type="ECO:0000256" key="3">
    <source>
        <dbReference type="ARBA" id="ARBA00001974"/>
    </source>
</evidence>
<sequence>MNTEGLYDSSFEHDACGIGFVAHMKGRKSHQIIEDAIRMLTRMEHRGACGCEVNTGDGAGILIQMPHEFFLDECTKLGMILPPYGEYGVGMVFFPKDAELREECRTILDRKIKQLGLELIGYRQVPTNNDGIGASALSAEPVMEQVFIKLIEPVAEPVEFERKLFVLRNYATRVINESVQGVDGSFYFASLSYKTIIYKGQFTTEQVRPYFSDLHHENVVSALAVIHSRFSTNTFPSWKLAQPFRYIAHNGEINTVRGNVNWFQASETEFESEYFTKEELDMLRPICGASQSDSANLDNVIEMLVLSGRSLPHVMMMLIPEAWDGNEQMEKMRKEFYEYHASLMAPWDGPASITFTDGKIIGATLDRNGLRPSRYCVTDDDRVIMASEAGVLDLDESIIVSKGRLQPGRMLIVDMEQGKILSDEEVKAKICTQQPYGSWLAENKIKLKEILKPASRFVPLSNKNLIKRQIEAGYTSEDLKYIVGAMATSAKGSLGSMGLDTPLAILSEQSQHLSNYFKQLFAQVTNPPIDSIRERSVMSLISFVGAKQNLLSETPKHCHTLELTQPILSNRSLEKIRHLDHKGFQTKTIFTYFKADAQAGRLERGLERICNYAEDAVEDGFSIIILSDRTSDSNHAQIPSLLAMSAVHHHLINKGLRDNIGLISETADAWESHHFATLIGFGASGVNPYLALETIDYLKRKERLNTEFTNEELQKNYIKAIGKELLKIFAKMGISTLQSYQGAQIFEALGIDKEVIDKYFTSTVSRIGGLKLDDIAREVIVRHQIVYPTKNEITKNKLRLEEGGIYQWKQRGEEHIFNPQTIHLLQQSTQKKDYQLFKKYTRLIDDQTQKALTLRGMLKFKSSNPIPIEEVEPAESIFKRFATGAMSFGSISWEAHTTLAIAMNRIGGKSNSGEGGEDIKRYQKLENGDSMNSSIKQVASGRFGVNSYYLSNATEIQIKMAQGAKPGEGGQLPGHKVDDWIAKVRYSTPGVGLISPPPHHDIYSIEDLAQLIFDLKNANRHARINVKLVSEAGVGTIAAGVAKAHADVVLIAGHDGGTGASPLSSIRHAGLPWELGVAETHQTLVKNKLRSRITVQADGQIRTGKDLAVAALLGAEEWGVATAALVSTGCIMMRKCHMNTCPVGIATQRKELRTLFTGKPEYVVNLFKFLAEELREIMAELGFRTVNEMIGQSDKLAVRDDITHWKHQNLDLSRILYRTDASSEVGLFKQEEQDHGIDNILDWKILKQAKPAIENLEPIKAEFKIQNTDRAVGALLSHEISKKYGLKGLPKDTLHLKFKGTAGQSFAAFAVRGVTMEIEGAANDYVGKGLSGAKLIFYPDHTSKFVPAQNSIIGNVAFYGATSGEAYIRGMAGERFAVRNSGVKTVVEGIGDHGCEYMTGGLVINLGDTGRNFAAGMSGGVAYIWNKKNDFEQKLNAEMATVEQLNIEDKKILNIYIENHLQHTGSLLAKEILDNWETMTSHFIKIMPTDFRNALSERNITLFQKLDDELVVSE</sequence>
<keyword evidence="10" id="KW-0274">FAD</keyword>
<evidence type="ECO:0000313" key="22">
    <source>
        <dbReference type="EMBL" id="AFM04257.1"/>
    </source>
</evidence>
<dbReference type="GO" id="GO:0051538">
    <property type="term" value="F:3 iron, 4 sulfur cluster binding"/>
    <property type="evidence" value="ECO:0007669"/>
    <property type="project" value="UniProtKB-KW"/>
</dbReference>
<dbReference type="InterPro" id="IPR050711">
    <property type="entry name" value="ET-N_metabolism_enzyme"/>
</dbReference>
<keyword evidence="9" id="KW-0479">Metal-binding</keyword>
<evidence type="ECO:0000256" key="9">
    <source>
        <dbReference type="ARBA" id="ARBA00022723"/>
    </source>
</evidence>
<dbReference type="PANTHER" id="PTHR11938:SF133">
    <property type="entry name" value="GLUTAMATE SYNTHASE (NADH)"/>
    <property type="match status" value="1"/>
</dbReference>
<comment type="catalytic activity">
    <reaction evidence="18">
        <text>2 L-glutamate + NADP(+) = L-glutamine + 2-oxoglutarate + NADPH + H(+)</text>
        <dbReference type="Rhea" id="RHEA:15501"/>
        <dbReference type="ChEBI" id="CHEBI:15378"/>
        <dbReference type="ChEBI" id="CHEBI:16810"/>
        <dbReference type="ChEBI" id="CHEBI:29985"/>
        <dbReference type="ChEBI" id="CHEBI:57783"/>
        <dbReference type="ChEBI" id="CHEBI:58349"/>
        <dbReference type="ChEBI" id="CHEBI:58359"/>
        <dbReference type="EC" id="1.4.1.13"/>
    </reaction>
</comment>
<evidence type="ECO:0000256" key="13">
    <source>
        <dbReference type="ARBA" id="ARBA00023004"/>
    </source>
</evidence>
<evidence type="ECO:0000256" key="7">
    <source>
        <dbReference type="ARBA" id="ARBA00022630"/>
    </source>
</evidence>
<dbReference type="GO" id="GO:0004355">
    <property type="term" value="F:glutamate synthase (NADPH) activity"/>
    <property type="evidence" value="ECO:0007669"/>
    <property type="project" value="UniProtKB-EC"/>
</dbReference>
<keyword evidence="8" id="KW-0288">FMN</keyword>
<reference evidence="23" key="1">
    <citation type="submission" date="2012-06" db="EMBL/GenBank/DDBJ databases">
        <title>The complete genome of Flexibacter litoralis DSM 6794.</title>
        <authorList>
            <person name="Lucas S."/>
            <person name="Copeland A."/>
            <person name="Lapidus A."/>
            <person name="Glavina del Rio T."/>
            <person name="Dalin E."/>
            <person name="Tice H."/>
            <person name="Bruce D."/>
            <person name="Goodwin L."/>
            <person name="Pitluck S."/>
            <person name="Peters L."/>
            <person name="Ovchinnikova G."/>
            <person name="Lu M."/>
            <person name="Kyrpides N."/>
            <person name="Mavromatis K."/>
            <person name="Ivanova N."/>
            <person name="Brettin T."/>
            <person name="Detter J.C."/>
            <person name="Han C."/>
            <person name="Larimer F."/>
            <person name="Land M."/>
            <person name="Hauser L."/>
            <person name="Markowitz V."/>
            <person name="Cheng J.-F."/>
            <person name="Hugenholtz P."/>
            <person name="Woyke T."/>
            <person name="Wu D."/>
            <person name="Spring S."/>
            <person name="Lang E."/>
            <person name="Kopitz M."/>
            <person name="Brambilla E."/>
            <person name="Klenk H.-P."/>
            <person name="Eisen J.A."/>
        </authorList>
    </citation>
    <scope>NUCLEOTIDE SEQUENCE [LARGE SCALE GENOMIC DNA]</scope>
    <source>
        <strain evidence="23">ATCC 23117 / DSM 6794 / NBRC 15988 / NCIMB 1366 / Sio-4</strain>
    </source>
</reference>
<dbReference type="InterPro" id="IPR017932">
    <property type="entry name" value="GATase_2_dom"/>
</dbReference>
<gene>
    <name evidence="22" type="ordered locus">Fleli_1860</name>
</gene>
<dbReference type="Gene3D" id="2.160.20.60">
    <property type="entry name" value="Glutamate synthase, alpha subunit, C-terminal domain"/>
    <property type="match status" value="1"/>
</dbReference>
<evidence type="ECO:0000256" key="2">
    <source>
        <dbReference type="ARBA" id="ARBA00001927"/>
    </source>
</evidence>
<dbReference type="eggNOG" id="COG0070">
    <property type="taxonomic scope" value="Bacteria"/>
</dbReference>
<dbReference type="SUPFAM" id="SSF56235">
    <property type="entry name" value="N-terminal nucleophile aminohydrolases (Ntn hydrolases)"/>
    <property type="match status" value="1"/>
</dbReference>
<evidence type="ECO:0000256" key="8">
    <source>
        <dbReference type="ARBA" id="ARBA00022643"/>
    </source>
</evidence>
<evidence type="ECO:0000313" key="23">
    <source>
        <dbReference type="Proteomes" id="UP000006054"/>
    </source>
</evidence>
<keyword evidence="12 22" id="KW-0560">Oxidoreductase</keyword>
<evidence type="ECO:0000256" key="12">
    <source>
        <dbReference type="ARBA" id="ARBA00023002"/>
    </source>
</evidence>
<dbReference type="HOGENOM" id="CLU_000422_8_2_10"/>
<keyword evidence="13" id="KW-0408">Iron</keyword>
<organism evidence="22 23">
    <name type="scientific">Bernardetia litoralis (strain ATCC 23117 / DSM 6794 / NBRC 15988 / NCIMB 1366 / Fx l1 / Sio-4)</name>
    <name type="common">Flexibacter litoralis</name>
    <dbReference type="NCBI Taxonomy" id="880071"/>
    <lineage>
        <taxon>Bacteria</taxon>
        <taxon>Pseudomonadati</taxon>
        <taxon>Bacteroidota</taxon>
        <taxon>Cytophagia</taxon>
        <taxon>Cytophagales</taxon>
        <taxon>Bernardetiaceae</taxon>
        <taxon>Bernardetia</taxon>
    </lineage>
</organism>
<dbReference type="SUPFAM" id="SSF51395">
    <property type="entry name" value="FMN-linked oxidoreductases"/>
    <property type="match status" value="1"/>
</dbReference>
<evidence type="ECO:0000256" key="6">
    <source>
        <dbReference type="ARBA" id="ARBA00022605"/>
    </source>
</evidence>
<evidence type="ECO:0000256" key="1">
    <source>
        <dbReference type="ARBA" id="ARBA00001917"/>
    </source>
</evidence>
<evidence type="ECO:0000256" key="20">
    <source>
        <dbReference type="ARBA" id="ARBA00079921"/>
    </source>
</evidence>
<dbReference type="InterPro" id="IPR013785">
    <property type="entry name" value="Aldolase_TIM"/>
</dbReference>
<evidence type="ECO:0000256" key="11">
    <source>
        <dbReference type="ARBA" id="ARBA00022962"/>
    </source>
</evidence>
<dbReference type="eggNOG" id="COG0069">
    <property type="taxonomic scope" value="Bacteria"/>
</dbReference>
<dbReference type="CDD" id="cd00982">
    <property type="entry name" value="gltB_C"/>
    <property type="match status" value="1"/>
</dbReference>
<dbReference type="InterPro" id="IPR036485">
    <property type="entry name" value="Glu_synth_asu_C_sf"/>
</dbReference>
<dbReference type="FunFam" id="3.60.20.10:FF:000001">
    <property type="entry name" value="Glutamate synthase, large subunit"/>
    <property type="match status" value="1"/>
</dbReference>
<comment type="pathway">
    <text evidence="17">Amino-acid biosynthesis; L-glutamate biosynthesis via GLT pathway; L-glutamate from 2-oxoglutarate and L-glutamine (NADP(+) route): step 1/1.</text>
</comment>
<keyword evidence="23" id="KW-1185">Reference proteome</keyword>
<keyword evidence="15" id="KW-0314">Glutamate biosynthesis</keyword>
<dbReference type="FunFam" id="3.20.20.70:FF:000053">
    <property type="entry name" value="Glutamate synthase large subunit"/>
    <property type="match status" value="1"/>
</dbReference>
<dbReference type="CDD" id="cd00713">
    <property type="entry name" value="GltS"/>
    <property type="match status" value="1"/>
</dbReference>
<dbReference type="InterPro" id="IPR029055">
    <property type="entry name" value="Ntn_hydrolases_N"/>
</dbReference>
<keyword evidence="6" id="KW-0028">Amino-acid biosynthesis</keyword>
<dbReference type="STRING" id="880071.Fleli_1860"/>
<dbReference type="InterPro" id="IPR006982">
    <property type="entry name" value="Glu_synth_centr_N"/>
</dbReference>
<dbReference type="Gene3D" id="3.60.20.10">
    <property type="entry name" value="Glutamine Phosphoribosylpyrophosphate, subunit 1, domain 1"/>
    <property type="match status" value="1"/>
</dbReference>
<dbReference type="CDD" id="cd02808">
    <property type="entry name" value="GltS_FMN"/>
    <property type="match status" value="1"/>
</dbReference>
<evidence type="ECO:0000256" key="14">
    <source>
        <dbReference type="ARBA" id="ARBA00023014"/>
    </source>
</evidence>
<dbReference type="NCBIfam" id="NF008730">
    <property type="entry name" value="PRK11750.1"/>
    <property type="match status" value="1"/>
</dbReference>
<dbReference type="FunFam" id="3.20.20.70:FF:000031">
    <property type="entry name" value="Glutamate synthase 1 [NADH]"/>
    <property type="match status" value="1"/>
</dbReference>
<dbReference type="PATRIC" id="fig|880071.3.peg.1840"/>
<comment type="cofactor">
    <cofactor evidence="1">
        <name>FMN</name>
        <dbReference type="ChEBI" id="CHEBI:58210"/>
    </cofactor>
</comment>
<dbReference type="FunFam" id="2.160.20.60:FF:000001">
    <property type="entry name" value="Glutamate synthase, large subunit"/>
    <property type="match status" value="1"/>
</dbReference>
<accession>I4AJX2</accession>
<dbReference type="InterPro" id="IPR002932">
    <property type="entry name" value="Glu_synthdom"/>
</dbReference>
<dbReference type="KEGG" id="fli:Fleli_1860"/>
<protein>
    <recommendedName>
        <fullName evidence="19">Glutamate synthase [NADPH] large chain</fullName>
        <ecNumber evidence="5">1.4.1.13</ecNumber>
    </recommendedName>
    <alternativeName>
        <fullName evidence="20">Glutamate synthase subunit alpha</fullName>
    </alternativeName>
</protein>
<evidence type="ECO:0000256" key="18">
    <source>
        <dbReference type="ARBA" id="ARBA00048151"/>
    </source>
</evidence>
<dbReference type="GO" id="GO:0019676">
    <property type="term" value="P:ammonia assimilation cycle"/>
    <property type="evidence" value="ECO:0007669"/>
    <property type="project" value="TreeGrafter"/>
</dbReference>
<evidence type="ECO:0000256" key="10">
    <source>
        <dbReference type="ARBA" id="ARBA00022827"/>
    </source>
</evidence>
<dbReference type="PROSITE" id="PS51278">
    <property type="entry name" value="GATASE_TYPE_2"/>
    <property type="match status" value="1"/>
</dbReference>
<keyword evidence="14" id="KW-0411">Iron-sulfur</keyword>
<dbReference type="InterPro" id="IPR002489">
    <property type="entry name" value="Glu_synth_asu_C"/>
</dbReference>
<dbReference type="EC" id="1.4.1.13" evidence="5"/>
<keyword evidence="16" id="KW-0003">3Fe-4S</keyword>
<dbReference type="Pfam" id="PF01645">
    <property type="entry name" value="Glu_synthase"/>
    <property type="match status" value="1"/>
</dbReference>
<comment type="similarity">
    <text evidence="4">Belongs to the glutamate synthase family.</text>
</comment>
<evidence type="ECO:0000259" key="21">
    <source>
        <dbReference type="PROSITE" id="PS51278"/>
    </source>
</evidence>
<evidence type="ECO:0000256" key="5">
    <source>
        <dbReference type="ARBA" id="ARBA00012079"/>
    </source>
</evidence>
<keyword evidence="11" id="KW-0315">Glutamine amidotransferase</keyword>
<keyword evidence="7" id="KW-0285">Flavoprotein</keyword>
<feature type="domain" description="Glutamine amidotransferase type-2" evidence="21">
    <location>
        <begin position="16"/>
        <end position="416"/>
    </location>
</feature>
<dbReference type="Pfam" id="PF04898">
    <property type="entry name" value="Glu_syn_central"/>
    <property type="match status" value="1"/>
</dbReference>
<evidence type="ECO:0000256" key="19">
    <source>
        <dbReference type="ARBA" id="ARBA00072108"/>
    </source>
</evidence>
<evidence type="ECO:0000256" key="15">
    <source>
        <dbReference type="ARBA" id="ARBA00023164"/>
    </source>
</evidence>
<dbReference type="Proteomes" id="UP000006054">
    <property type="component" value="Chromosome"/>
</dbReference>
<dbReference type="eggNOG" id="COG0067">
    <property type="taxonomic scope" value="Bacteria"/>
</dbReference>
<evidence type="ECO:0000256" key="4">
    <source>
        <dbReference type="ARBA" id="ARBA00009716"/>
    </source>
</evidence>
<dbReference type="PANTHER" id="PTHR11938">
    <property type="entry name" value="FAD NADPH DEHYDROGENASE/OXIDOREDUCTASE"/>
    <property type="match status" value="1"/>
</dbReference>
<dbReference type="RefSeq" id="WP_014797709.1">
    <property type="nucleotide sequence ID" value="NC_018018.1"/>
</dbReference>
<dbReference type="GO" id="GO:0046872">
    <property type="term" value="F:metal ion binding"/>
    <property type="evidence" value="ECO:0007669"/>
    <property type="project" value="UniProtKB-KW"/>
</dbReference>
<name>I4AJX2_BERLS</name>
<comment type="cofactor">
    <cofactor evidence="2">
        <name>[3Fe-4S] cluster</name>
        <dbReference type="ChEBI" id="CHEBI:21137"/>
    </cofactor>
</comment>
<dbReference type="EMBL" id="CP003345">
    <property type="protein sequence ID" value="AFM04257.1"/>
    <property type="molecule type" value="Genomic_DNA"/>
</dbReference>
<comment type="cofactor">
    <cofactor evidence="3">
        <name>FAD</name>
        <dbReference type="ChEBI" id="CHEBI:57692"/>
    </cofactor>
</comment>
<dbReference type="Gene3D" id="3.20.20.70">
    <property type="entry name" value="Aldolase class I"/>
    <property type="match status" value="2"/>
</dbReference>
<evidence type="ECO:0000256" key="16">
    <source>
        <dbReference type="ARBA" id="ARBA00023291"/>
    </source>
</evidence>